<dbReference type="InterPro" id="IPR036388">
    <property type="entry name" value="WH-like_DNA-bd_sf"/>
</dbReference>
<dbReference type="Pfam" id="PF08281">
    <property type="entry name" value="Sigma70_r4_2"/>
    <property type="match status" value="1"/>
</dbReference>
<keyword evidence="5 6" id="KW-0804">Transcription</keyword>
<evidence type="ECO:0000313" key="9">
    <source>
        <dbReference type="EMBL" id="RWU10642.1"/>
    </source>
</evidence>
<evidence type="ECO:0000313" key="10">
    <source>
        <dbReference type="Proteomes" id="UP000284120"/>
    </source>
</evidence>
<keyword evidence="3 6" id="KW-0731">Sigma factor</keyword>
<accession>A0A443Z294</accession>
<evidence type="ECO:0000256" key="2">
    <source>
        <dbReference type="ARBA" id="ARBA00023015"/>
    </source>
</evidence>
<comment type="similarity">
    <text evidence="1 6">Belongs to the sigma-70 factor family. ECF subfamily.</text>
</comment>
<name>A0A443Z294_9SPHI</name>
<evidence type="ECO:0000259" key="7">
    <source>
        <dbReference type="Pfam" id="PF04542"/>
    </source>
</evidence>
<keyword evidence="10" id="KW-1185">Reference proteome</keyword>
<protein>
    <recommendedName>
        <fullName evidence="6">RNA polymerase sigma factor</fullName>
    </recommendedName>
</protein>
<dbReference type="Gene3D" id="1.10.10.10">
    <property type="entry name" value="Winged helix-like DNA-binding domain superfamily/Winged helix DNA-binding domain"/>
    <property type="match status" value="1"/>
</dbReference>
<keyword evidence="4 6" id="KW-0238">DNA-binding</keyword>
<dbReference type="SUPFAM" id="SSF88659">
    <property type="entry name" value="Sigma3 and sigma4 domains of RNA polymerase sigma factors"/>
    <property type="match status" value="1"/>
</dbReference>
<evidence type="ECO:0000256" key="4">
    <source>
        <dbReference type="ARBA" id="ARBA00023125"/>
    </source>
</evidence>
<dbReference type="AlphaFoldDB" id="A0A443Z294"/>
<dbReference type="RefSeq" id="WP_113646129.1">
    <property type="nucleotide sequence ID" value="NZ_QMHN01000001.1"/>
</dbReference>
<evidence type="ECO:0000259" key="8">
    <source>
        <dbReference type="Pfam" id="PF08281"/>
    </source>
</evidence>
<dbReference type="InterPro" id="IPR013325">
    <property type="entry name" value="RNA_pol_sigma_r2"/>
</dbReference>
<dbReference type="InterPro" id="IPR000838">
    <property type="entry name" value="RNA_pol_sigma70_ECF_CS"/>
</dbReference>
<feature type="domain" description="RNA polymerase sigma factor 70 region 4 type 2" evidence="8">
    <location>
        <begin position="129"/>
        <end position="179"/>
    </location>
</feature>
<proteinExistence type="inferred from homology"/>
<dbReference type="GO" id="GO:0003677">
    <property type="term" value="F:DNA binding"/>
    <property type="evidence" value="ECO:0007669"/>
    <property type="project" value="UniProtKB-KW"/>
</dbReference>
<dbReference type="EMBL" id="SAYW01000001">
    <property type="protein sequence ID" value="RWU10642.1"/>
    <property type="molecule type" value="Genomic_DNA"/>
</dbReference>
<dbReference type="PROSITE" id="PS01063">
    <property type="entry name" value="SIGMA70_ECF"/>
    <property type="match status" value="1"/>
</dbReference>
<dbReference type="InterPro" id="IPR014284">
    <property type="entry name" value="RNA_pol_sigma-70_dom"/>
</dbReference>
<evidence type="ECO:0000256" key="5">
    <source>
        <dbReference type="ARBA" id="ARBA00023163"/>
    </source>
</evidence>
<organism evidence="9 10">
    <name type="scientific">Pedobacter chitinilyticus</name>
    <dbReference type="NCBI Taxonomy" id="2233776"/>
    <lineage>
        <taxon>Bacteria</taxon>
        <taxon>Pseudomonadati</taxon>
        <taxon>Bacteroidota</taxon>
        <taxon>Sphingobacteriia</taxon>
        <taxon>Sphingobacteriales</taxon>
        <taxon>Sphingobacteriaceae</taxon>
        <taxon>Pedobacter</taxon>
    </lineage>
</organism>
<dbReference type="NCBIfam" id="TIGR02937">
    <property type="entry name" value="sigma70-ECF"/>
    <property type="match status" value="1"/>
</dbReference>
<gene>
    <name evidence="9" type="ORF">DPV69_04700</name>
</gene>
<dbReference type="PANTHER" id="PTHR43133">
    <property type="entry name" value="RNA POLYMERASE ECF-TYPE SIGMA FACTO"/>
    <property type="match status" value="1"/>
</dbReference>
<dbReference type="Proteomes" id="UP000284120">
    <property type="component" value="Unassembled WGS sequence"/>
</dbReference>
<evidence type="ECO:0000256" key="6">
    <source>
        <dbReference type="RuleBase" id="RU000716"/>
    </source>
</evidence>
<dbReference type="InterPro" id="IPR007627">
    <property type="entry name" value="RNA_pol_sigma70_r2"/>
</dbReference>
<dbReference type="OrthoDB" id="9780326at2"/>
<dbReference type="Gene3D" id="1.10.1740.10">
    <property type="match status" value="1"/>
</dbReference>
<dbReference type="Pfam" id="PF04542">
    <property type="entry name" value="Sigma70_r2"/>
    <property type="match status" value="1"/>
</dbReference>
<dbReference type="GO" id="GO:0016987">
    <property type="term" value="F:sigma factor activity"/>
    <property type="evidence" value="ECO:0007669"/>
    <property type="project" value="UniProtKB-KW"/>
</dbReference>
<dbReference type="InterPro" id="IPR013249">
    <property type="entry name" value="RNA_pol_sigma70_r4_t2"/>
</dbReference>
<reference evidence="9 10" key="1">
    <citation type="submission" date="2018-06" db="EMBL/GenBank/DDBJ databases">
        <title>Pedobacter endophyticus sp. nov., an endophytic bacterium isolated from a leaf of Triticum aestivum.</title>
        <authorList>
            <person name="Zhang L."/>
        </authorList>
    </citation>
    <scope>NUCLEOTIDE SEQUENCE [LARGE SCALE GENOMIC DNA]</scope>
    <source>
        <strain evidence="9 10">CM134L-2</strain>
    </source>
</reference>
<dbReference type="GO" id="GO:0006352">
    <property type="term" value="P:DNA-templated transcription initiation"/>
    <property type="evidence" value="ECO:0007669"/>
    <property type="project" value="InterPro"/>
</dbReference>
<evidence type="ECO:0000256" key="1">
    <source>
        <dbReference type="ARBA" id="ARBA00010641"/>
    </source>
</evidence>
<dbReference type="PANTHER" id="PTHR43133:SF8">
    <property type="entry name" value="RNA POLYMERASE SIGMA FACTOR HI_1459-RELATED"/>
    <property type="match status" value="1"/>
</dbReference>
<sequence>MLFGKIRKEEDYYLKKAILGEREGFEYLVNTYRNLAYTVALKICVNNEDAEEVVQDSFMKAFKALATFQSASKFSTWLYKIVYYTAITKLNSTRKNHVELNEETGAAEYILNERREVAGLVQADRKKYINLALAQLVEEERIVITLHYLGEKSVAEIAEILGLGKSAIKMRLMRGRKKLEELLSVLLNDELKDL</sequence>
<feature type="domain" description="RNA polymerase sigma-70 region 2" evidence="7">
    <location>
        <begin position="28"/>
        <end position="94"/>
    </location>
</feature>
<dbReference type="SUPFAM" id="SSF88946">
    <property type="entry name" value="Sigma2 domain of RNA polymerase sigma factors"/>
    <property type="match status" value="1"/>
</dbReference>
<comment type="caution">
    <text evidence="9">The sequence shown here is derived from an EMBL/GenBank/DDBJ whole genome shotgun (WGS) entry which is preliminary data.</text>
</comment>
<evidence type="ECO:0000256" key="3">
    <source>
        <dbReference type="ARBA" id="ARBA00023082"/>
    </source>
</evidence>
<dbReference type="CDD" id="cd06171">
    <property type="entry name" value="Sigma70_r4"/>
    <property type="match status" value="1"/>
</dbReference>
<keyword evidence="2 6" id="KW-0805">Transcription regulation</keyword>
<dbReference type="InterPro" id="IPR013324">
    <property type="entry name" value="RNA_pol_sigma_r3/r4-like"/>
</dbReference>
<dbReference type="InterPro" id="IPR039425">
    <property type="entry name" value="RNA_pol_sigma-70-like"/>
</dbReference>